<evidence type="ECO:0000259" key="2">
    <source>
        <dbReference type="Pfam" id="PF00535"/>
    </source>
</evidence>
<feature type="domain" description="Glycosyltransferase 2-like" evidence="2">
    <location>
        <begin position="8"/>
        <end position="161"/>
    </location>
</feature>
<dbReference type="AlphaFoldDB" id="A0A3B0X839"/>
<accession>A0A3B0X839</accession>
<gene>
    <name evidence="3" type="ORF">MNBD_GAMMA05-1879</name>
</gene>
<feature type="transmembrane region" description="Helical" evidence="1">
    <location>
        <begin position="271"/>
        <end position="290"/>
    </location>
</feature>
<dbReference type="Pfam" id="PF00535">
    <property type="entry name" value="Glycos_transf_2"/>
    <property type="match status" value="1"/>
</dbReference>
<evidence type="ECO:0000313" key="3">
    <source>
        <dbReference type="EMBL" id="VAW52936.1"/>
    </source>
</evidence>
<reference evidence="3" key="1">
    <citation type="submission" date="2018-06" db="EMBL/GenBank/DDBJ databases">
        <authorList>
            <person name="Zhirakovskaya E."/>
        </authorList>
    </citation>
    <scope>NUCLEOTIDE SEQUENCE</scope>
</reference>
<keyword evidence="1" id="KW-0472">Membrane</keyword>
<dbReference type="InterPro" id="IPR001173">
    <property type="entry name" value="Glyco_trans_2-like"/>
</dbReference>
<dbReference type="EMBL" id="UOFE01000031">
    <property type="protein sequence ID" value="VAW52936.1"/>
    <property type="molecule type" value="Genomic_DNA"/>
</dbReference>
<organism evidence="3">
    <name type="scientific">hydrothermal vent metagenome</name>
    <dbReference type="NCBI Taxonomy" id="652676"/>
    <lineage>
        <taxon>unclassified sequences</taxon>
        <taxon>metagenomes</taxon>
        <taxon>ecological metagenomes</taxon>
    </lineage>
</organism>
<proteinExistence type="predicted"/>
<dbReference type="SUPFAM" id="SSF53448">
    <property type="entry name" value="Nucleotide-diphospho-sugar transferases"/>
    <property type="match status" value="1"/>
</dbReference>
<protein>
    <recommendedName>
        <fullName evidence="2">Glycosyltransferase 2-like domain-containing protein</fullName>
    </recommendedName>
</protein>
<keyword evidence="1" id="KW-1133">Transmembrane helix</keyword>
<name>A0A3B0X839_9ZZZZ</name>
<feature type="transmembrane region" description="Helical" evidence="1">
    <location>
        <begin position="241"/>
        <end position="259"/>
    </location>
</feature>
<keyword evidence="1" id="KW-0812">Transmembrane</keyword>
<dbReference type="Gene3D" id="3.90.550.10">
    <property type="entry name" value="Spore Coat Polysaccharide Biosynthesis Protein SpsA, Chain A"/>
    <property type="match status" value="1"/>
</dbReference>
<sequence length="310" mass="34398">MSNDKSLSIVIASFSSIDHLQRCLKSLQISDVTAEIIVSTCLSEKKMQAVQQHFDIQVVFNPDEQDLDSIRLRETRVFRLRSAGVKVATGDVIMMLEDHCEVGATWLPAMCDALKNKTCLAGGPIANGASKSLFHWALYWSEYAAMMPPMPNDQVTYLSAVNSAYYKSELDACKSVWQGGFYDNEVHDALIKKGAKLCLAKNAIVTTRLPFTFKQAFVHLFTGGLRYGAYRGGGHWSMSRFMRLFTTLLVPAVLSTRVLKYVRSRQPQSLTTFLLSFPILYVLLTAWGVGELVGTLSGTPTAKFGEANIE</sequence>
<evidence type="ECO:0000256" key="1">
    <source>
        <dbReference type="SAM" id="Phobius"/>
    </source>
</evidence>
<dbReference type="InterPro" id="IPR029044">
    <property type="entry name" value="Nucleotide-diphossugar_trans"/>
</dbReference>